<dbReference type="EMBL" id="VFMO01000001">
    <property type="protein sequence ID" value="TQJ14783.1"/>
    <property type="molecule type" value="Genomic_DNA"/>
</dbReference>
<keyword evidence="3" id="KW-1185">Reference proteome</keyword>
<dbReference type="OrthoDB" id="4871755at2"/>
<evidence type="ECO:0000313" key="2">
    <source>
        <dbReference type="EMBL" id="TQJ14783.1"/>
    </source>
</evidence>
<reference evidence="2 3" key="1">
    <citation type="submission" date="2019-06" db="EMBL/GenBank/DDBJ databases">
        <title>Sequencing the genomes of 1000 actinobacteria strains.</title>
        <authorList>
            <person name="Klenk H.-P."/>
        </authorList>
    </citation>
    <scope>NUCLEOTIDE SEQUENCE [LARGE SCALE GENOMIC DNA]</scope>
    <source>
        <strain evidence="2 3">DSM 19828</strain>
    </source>
</reference>
<dbReference type="RefSeq" id="WP_129626773.1">
    <property type="nucleotide sequence ID" value="NZ_BAABCI010000027.1"/>
</dbReference>
<evidence type="ECO:0000256" key="1">
    <source>
        <dbReference type="SAM" id="MobiDB-lite"/>
    </source>
</evidence>
<name>A0A542EHH7_9MICO</name>
<comment type="caution">
    <text evidence="2">The sequence shown here is derived from an EMBL/GenBank/DDBJ whole genome shotgun (WGS) entry which is preliminary data.</text>
</comment>
<proteinExistence type="predicted"/>
<dbReference type="AlphaFoldDB" id="A0A542EHH7"/>
<protein>
    <submittedName>
        <fullName evidence="2">Uncharacterized protein</fullName>
    </submittedName>
</protein>
<sequence length="67" mass="6920">MTDPTAGPGRSRGRFSAFPFPRYSRRTKRGTNVSVGGCCLPIPIGCMTLTTAAAVGAYALRKGSGLG</sequence>
<gene>
    <name evidence="2" type="ORF">FB459_2291</name>
</gene>
<feature type="region of interest" description="Disordered" evidence="1">
    <location>
        <begin position="1"/>
        <end position="21"/>
    </location>
</feature>
<dbReference type="Proteomes" id="UP000320806">
    <property type="component" value="Unassembled WGS sequence"/>
</dbReference>
<organism evidence="2 3">
    <name type="scientific">Yimella lutea</name>
    <dbReference type="NCBI Taxonomy" id="587872"/>
    <lineage>
        <taxon>Bacteria</taxon>
        <taxon>Bacillati</taxon>
        <taxon>Actinomycetota</taxon>
        <taxon>Actinomycetes</taxon>
        <taxon>Micrococcales</taxon>
        <taxon>Dermacoccaceae</taxon>
        <taxon>Yimella</taxon>
    </lineage>
</organism>
<evidence type="ECO:0000313" key="3">
    <source>
        <dbReference type="Proteomes" id="UP000320806"/>
    </source>
</evidence>
<accession>A0A542EHH7</accession>